<protein>
    <submittedName>
        <fullName evidence="1">Uncharacterized protein</fullName>
    </submittedName>
</protein>
<organism evidence="1 2">
    <name type="scientific">Glycomyces mayteni</name>
    <dbReference type="NCBI Taxonomy" id="543887"/>
    <lineage>
        <taxon>Bacteria</taxon>
        <taxon>Bacillati</taxon>
        <taxon>Actinomycetota</taxon>
        <taxon>Actinomycetes</taxon>
        <taxon>Glycomycetales</taxon>
        <taxon>Glycomycetaceae</taxon>
        <taxon>Glycomyces</taxon>
    </lineage>
</organism>
<evidence type="ECO:0000313" key="1">
    <source>
        <dbReference type="EMBL" id="MFC6956083.1"/>
    </source>
</evidence>
<reference evidence="2" key="1">
    <citation type="journal article" date="2019" name="Int. J. Syst. Evol. Microbiol.">
        <title>The Global Catalogue of Microorganisms (GCM) 10K type strain sequencing project: providing services to taxonomists for standard genome sequencing and annotation.</title>
        <authorList>
            <consortium name="The Broad Institute Genomics Platform"/>
            <consortium name="The Broad Institute Genome Sequencing Center for Infectious Disease"/>
            <person name="Wu L."/>
            <person name="Ma J."/>
        </authorList>
    </citation>
    <scope>NUCLEOTIDE SEQUENCE [LARGE SCALE GENOMIC DNA]</scope>
    <source>
        <strain evidence="2">KACC 12634</strain>
    </source>
</reference>
<proteinExistence type="predicted"/>
<comment type="caution">
    <text evidence="1">The sequence shown here is derived from an EMBL/GenBank/DDBJ whole genome shotgun (WGS) entry which is preliminary data.</text>
</comment>
<accession>A0ABW2D5Z4</accession>
<evidence type="ECO:0000313" key="2">
    <source>
        <dbReference type="Proteomes" id="UP001596470"/>
    </source>
</evidence>
<dbReference type="Proteomes" id="UP001596470">
    <property type="component" value="Unassembled WGS sequence"/>
</dbReference>
<name>A0ABW2D5Z4_9ACTN</name>
<sequence>MLPPLAPLTELEKRVDVDDTDLANSALADASALARHAARPVTWTDENGALTQVPDVVVTIVLRAAKRFLVNPDGYASEQVSQYSYRYGGNSSRGEVFLTDDEKREVREAAKIPLLKSIAFTIPELNTHACRNPAECLCCLRDLMEESA</sequence>
<dbReference type="RefSeq" id="WP_382353440.1">
    <property type="nucleotide sequence ID" value="NZ_JBHMBP010000004.1"/>
</dbReference>
<keyword evidence="2" id="KW-1185">Reference proteome</keyword>
<dbReference type="EMBL" id="JBHSYS010000001">
    <property type="protein sequence ID" value="MFC6956083.1"/>
    <property type="molecule type" value="Genomic_DNA"/>
</dbReference>
<gene>
    <name evidence="1" type="ORF">ACFQS3_02630</name>
</gene>